<evidence type="ECO:0000313" key="3">
    <source>
        <dbReference type="Proteomes" id="UP000007755"/>
    </source>
</evidence>
<proteinExistence type="predicted"/>
<name>F4WKN0_ACREC</name>
<feature type="compositionally biased region" description="Basic and acidic residues" evidence="1">
    <location>
        <begin position="47"/>
        <end position="56"/>
    </location>
</feature>
<accession>F4WKN0</accession>
<dbReference type="OrthoDB" id="7552280at2759"/>
<keyword evidence="3" id="KW-1185">Reference proteome</keyword>
<gene>
    <name evidence="2" type="ORF">G5I_06300</name>
</gene>
<dbReference type="InParanoid" id="F4WKN0"/>
<evidence type="ECO:0000256" key="1">
    <source>
        <dbReference type="SAM" id="MobiDB-lite"/>
    </source>
</evidence>
<evidence type="ECO:0000313" key="2">
    <source>
        <dbReference type="EMBL" id="EGI65245.1"/>
    </source>
</evidence>
<dbReference type="Proteomes" id="UP000007755">
    <property type="component" value="Unassembled WGS sequence"/>
</dbReference>
<protein>
    <submittedName>
        <fullName evidence="2">Uncharacterized protein</fullName>
    </submittedName>
</protein>
<reference evidence="2" key="1">
    <citation type="submission" date="2011-02" db="EMBL/GenBank/DDBJ databases">
        <title>The genome of the leaf-cutting ant Acromyrmex echinatior suggests key adaptations to social evolution and fungus farming.</title>
        <authorList>
            <person name="Nygaard S."/>
            <person name="Zhang G."/>
        </authorList>
    </citation>
    <scope>NUCLEOTIDE SEQUENCE</scope>
</reference>
<feature type="compositionally biased region" description="Basic and acidic residues" evidence="1">
    <location>
        <begin position="1"/>
        <end position="40"/>
    </location>
</feature>
<feature type="region of interest" description="Disordered" evidence="1">
    <location>
        <begin position="1"/>
        <end position="66"/>
    </location>
</feature>
<dbReference type="EMBL" id="GL888204">
    <property type="protein sequence ID" value="EGI65245.1"/>
    <property type="molecule type" value="Genomic_DNA"/>
</dbReference>
<sequence length="168" mass="19109">MRATKRESHDEDATSASKRERKDEEEQEKEKAEEANETFERSTTLHKSNDRSHDRAQPITSTPCAKIVPTIESLENVFETTEDSLATKIQNQLQTSEDREARDSPLAYSPPTCTKRCSNYTFAPASRSSPPWIVCVQRRDADAWDDKVLQAARCTRRIIAATRNIPPE</sequence>
<dbReference type="AlphaFoldDB" id="F4WKN0"/>
<organism evidence="3">
    <name type="scientific">Acromyrmex echinatior</name>
    <name type="common">Panamanian leafcutter ant</name>
    <name type="synonym">Acromyrmex octospinosus echinatior</name>
    <dbReference type="NCBI Taxonomy" id="103372"/>
    <lineage>
        <taxon>Eukaryota</taxon>
        <taxon>Metazoa</taxon>
        <taxon>Ecdysozoa</taxon>
        <taxon>Arthropoda</taxon>
        <taxon>Hexapoda</taxon>
        <taxon>Insecta</taxon>
        <taxon>Pterygota</taxon>
        <taxon>Neoptera</taxon>
        <taxon>Endopterygota</taxon>
        <taxon>Hymenoptera</taxon>
        <taxon>Apocrita</taxon>
        <taxon>Aculeata</taxon>
        <taxon>Formicoidea</taxon>
        <taxon>Formicidae</taxon>
        <taxon>Myrmicinae</taxon>
        <taxon>Acromyrmex</taxon>
    </lineage>
</organism>